<proteinExistence type="inferred from homology"/>
<dbReference type="NCBIfam" id="TIGR01009">
    <property type="entry name" value="rpsC_bact"/>
    <property type="match status" value="1"/>
</dbReference>
<dbReference type="eggNOG" id="COG0092">
    <property type="taxonomic scope" value="Bacteria"/>
</dbReference>
<dbReference type="InterPro" id="IPR018280">
    <property type="entry name" value="Ribosomal_uS3_CS"/>
</dbReference>
<gene>
    <name evidence="8" type="primary">rpsC</name>
    <name evidence="12" type="ordered locus">Haur_4921</name>
</gene>
<dbReference type="KEGG" id="hau:Haur_4921"/>
<reference evidence="12 13" key="1">
    <citation type="journal article" date="2011" name="Stand. Genomic Sci.">
        <title>Complete genome sequence of the filamentous gliding predatory bacterium Herpetosiphon aurantiacus type strain (114-95(T)).</title>
        <authorList>
            <person name="Kiss H."/>
            <person name="Nett M."/>
            <person name="Domin N."/>
            <person name="Martin K."/>
            <person name="Maresca J.A."/>
            <person name="Copeland A."/>
            <person name="Lapidus A."/>
            <person name="Lucas S."/>
            <person name="Berry K.W."/>
            <person name="Glavina Del Rio T."/>
            <person name="Dalin E."/>
            <person name="Tice H."/>
            <person name="Pitluck S."/>
            <person name="Richardson P."/>
            <person name="Bruce D."/>
            <person name="Goodwin L."/>
            <person name="Han C."/>
            <person name="Detter J.C."/>
            <person name="Schmutz J."/>
            <person name="Brettin T."/>
            <person name="Land M."/>
            <person name="Hauser L."/>
            <person name="Kyrpides N.C."/>
            <person name="Ivanova N."/>
            <person name="Goker M."/>
            <person name="Woyke T."/>
            <person name="Klenk H.P."/>
            <person name="Bryant D.A."/>
        </authorList>
    </citation>
    <scope>NUCLEOTIDE SEQUENCE [LARGE SCALE GENOMIC DNA]</scope>
    <source>
        <strain evidence="13">ATCC 23779 / DSM 785 / 114-95</strain>
    </source>
</reference>
<dbReference type="CDD" id="cd02412">
    <property type="entry name" value="KH-II_30S_S3"/>
    <property type="match status" value="1"/>
</dbReference>
<dbReference type="HOGENOM" id="CLU_058591_0_2_0"/>
<comment type="similarity">
    <text evidence="1 8 9">Belongs to the universal ribosomal protein uS3 family.</text>
</comment>
<dbReference type="GO" id="GO:0019843">
    <property type="term" value="F:rRNA binding"/>
    <property type="evidence" value="ECO:0007669"/>
    <property type="project" value="UniProtKB-UniRule"/>
</dbReference>
<dbReference type="InterPro" id="IPR001351">
    <property type="entry name" value="Ribosomal_uS3_C"/>
</dbReference>
<dbReference type="Pfam" id="PF07650">
    <property type="entry name" value="KH_2"/>
    <property type="match status" value="1"/>
</dbReference>
<keyword evidence="3 8" id="KW-0694">RNA-binding</keyword>
<sequence length="230" mass="25681">MHPNGFRLGIIKDWKSKWFAERNYTEQLHQDLALRKYIEGADELKNAGVALVDIERSANRVEVTIHTAKPGIVIGKRGANVDTLKNQIEKLTGKKVRLNIQEIHQPELNAYLVAESVAEQISKRVSHKRAMKQATQRAMRLGAQGIKVKCSGRLGGAEMSRSLWEREGRVPLHTIRADIDYALVHAHTTYGRIGVKVWIYKGDVLGQRERQSATAAADAPKTNTRSGKGS</sequence>
<dbReference type="Gene3D" id="3.30.300.20">
    <property type="match status" value="1"/>
</dbReference>
<evidence type="ECO:0000259" key="11">
    <source>
        <dbReference type="PROSITE" id="PS50823"/>
    </source>
</evidence>
<evidence type="ECO:0000256" key="10">
    <source>
        <dbReference type="SAM" id="MobiDB-lite"/>
    </source>
</evidence>
<dbReference type="InterPro" id="IPR005704">
    <property type="entry name" value="Ribosomal_uS3_bac-typ"/>
</dbReference>
<dbReference type="PROSITE" id="PS50823">
    <property type="entry name" value="KH_TYPE_2"/>
    <property type="match status" value="1"/>
</dbReference>
<dbReference type="HAMAP" id="MF_01309_B">
    <property type="entry name" value="Ribosomal_uS3_B"/>
    <property type="match status" value="1"/>
</dbReference>
<organism evidence="12 13">
    <name type="scientific">Herpetosiphon aurantiacus (strain ATCC 23779 / DSM 785 / 114-95)</name>
    <dbReference type="NCBI Taxonomy" id="316274"/>
    <lineage>
        <taxon>Bacteria</taxon>
        <taxon>Bacillati</taxon>
        <taxon>Chloroflexota</taxon>
        <taxon>Chloroflexia</taxon>
        <taxon>Herpetosiphonales</taxon>
        <taxon>Herpetosiphonaceae</taxon>
        <taxon>Herpetosiphon</taxon>
    </lineage>
</organism>
<evidence type="ECO:0000256" key="5">
    <source>
        <dbReference type="ARBA" id="ARBA00023274"/>
    </source>
</evidence>
<protein>
    <recommendedName>
        <fullName evidence="7 8">Small ribosomal subunit protein uS3</fullName>
    </recommendedName>
</protein>
<name>A9B418_HERA2</name>
<dbReference type="GO" id="GO:0006412">
    <property type="term" value="P:translation"/>
    <property type="evidence" value="ECO:0007669"/>
    <property type="project" value="UniProtKB-UniRule"/>
</dbReference>
<dbReference type="InterPro" id="IPR004044">
    <property type="entry name" value="KH_dom_type_2"/>
</dbReference>
<evidence type="ECO:0000313" key="13">
    <source>
        <dbReference type="Proteomes" id="UP000000787"/>
    </source>
</evidence>
<dbReference type="PROSITE" id="PS00548">
    <property type="entry name" value="RIBOSOMAL_S3"/>
    <property type="match status" value="1"/>
</dbReference>
<dbReference type="AlphaFoldDB" id="A9B418"/>
<dbReference type="SMART" id="SM00322">
    <property type="entry name" value="KH"/>
    <property type="match status" value="1"/>
</dbReference>
<dbReference type="GO" id="GO:0022627">
    <property type="term" value="C:cytosolic small ribosomal subunit"/>
    <property type="evidence" value="ECO:0007669"/>
    <property type="project" value="TreeGrafter"/>
</dbReference>
<keyword evidence="4 8" id="KW-0689">Ribosomal protein</keyword>
<dbReference type="Proteomes" id="UP000000787">
    <property type="component" value="Chromosome"/>
</dbReference>
<dbReference type="InParanoid" id="A9B418"/>
<dbReference type="STRING" id="316274.Haur_4921"/>
<dbReference type="FunFam" id="3.30.1140.32:FF:000002">
    <property type="entry name" value="30S ribosomal protein S3"/>
    <property type="match status" value="1"/>
</dbReference>
<evidence type="ECO:0000256" key="6">
    <source>
        <dbReference type="ARBA" id="ARBA00024998"/>
    </source>
</evidence>
<evidence type="ECO:0000256" key="3">
    <source>
        <dbReference type="ARBA" id="ARBA00022884"/>
    </source>
</evidence>
<dbReference type="InterPro" id="IPR004087">
    <property type="entry name" value="KH_dom"/>
</dbReference>
<dbReference type="PANTHER" id="PTHR11760:SF19">
    <property type="entry name" value="SMALL RIBOSOMAL SUBUNIT PROTEIN US3C"/>
    <property type="match status" value="1"/>
</dbReference>
<dbReference type="InterPro" id="IPR036419">
    <property type="entry name" value="Ribosomal_S3_C_sf"/>
</dbReference>
<evidence type="ECO:0000313" key="12">
    <source>
        <dbReference type="EMBL" id="ABX07551.1"/>
    </source>
</evidence>
<accession>A9B418</accession>
<dbReference type="SUPFAM" id="SSF54821">
    <property type="entry name" value="Ribosomal protein S3 C-terminal domain"/>
    <property type="match status" value="1"/>
</dbReference>
<dbReference type="InterPro" id="IPR015946">
    <property type="entry name" value="KH_dom-like_a/b"/>
</dbReference>
<dbReference type="EMBL" id="CP000875">
    <property type="protein sequence ID" value="ABX07551.1"/>
    <property type="molecule type" value="Genomic_DNA"/>
</dbReference>
<comment type="function">
    <text evidence="6 8">Binds the lower part of the 30S subunit head. Binds mRNA in the 70S ribosome, positioning it for translation.</text>
</comment>
<evidence type="ECO:0000256" key="9">
    <source>
        <dbReference type="RuleBase" id="RU003624"/>
    </source>
</evidence>
<keyword evidence="2 8" id="KW-0699">rRNA-binding</keyword>
<evidence type="ECO:0000256" key="4">
    <source>
        <dbReference type="ARBA" id="ARBA00022980"/>
    </source>
</evidence>
<dbReference type="FunCoup" id="A9B418">
    <property type="interactions" value="528"/>
</dbReference>
<feature type="region of interest" description="Disordered" evidence="10">
    <location>
        <begin position="210"/>
        <end position="230"/>
    </location>
</feature>
<keyword evidence="5 8" id="KW-0687">Ribonucleoprotein</keyword>
<dbReference type="InterPro" id="IPR009019">
    <property type="entry name" value="KH_sf_prok-type"/>
</dbReference>
<evidence type="ECO:0000256" key="2">
    <source>
        <dbReference type="ARBA" id="ARBA00022730"/>
    </source>
</evidence>
<evidence type="ECO:0000256" key="7">
    <source>
        <dbReference type="ARBA" id="ARBA00035257"/>
    </source>
</evidence>
<dbReference type="InterPro" id="IPR057258">
    <property type="entry name" value="Ribosomal_uS3"/>
</dbReference>
<evidence type="ECO:0000256" key="8">
    <source>
        <dbReference type="HAMAP-Rule" id="MF_01309"/>
    </source>
</evidence>
<feature type="domain" description="KH type-2" evidence="11">
    <location>
        <begin position="34"/>
        <end position="104"/>
    </location>
</feature>
<dbReference type="SUPFAM" id="SSF54814">
    <property type="entry name" value="Prokaryotic type KH domain (KH-domain type II)"/>
    <property type="match status" value="1"/>
</dbReference>
<dbReference type="PANTHER" id="PTHR11760">
    <property type="entry name" value="30S/40S RIBOSOMAL PROTEIN S3"/>
    <property type="match status" value="1"/>
</dbReference>
<dbReference type="FunFam" id="3.30.300.20:FF:000001">
    <property type="entry name" value="30S ribosomal protein S3"/>
    <property type="match status" value="1"/>
</dbReference>
<dbReference type="GO" id="GO:0003729">
    <property type="term" value="F:mRNA binding"/>
    <property type="evidence" value="ECO:0007669"/>
    <property type="project" value="UniProtKB-UniRule"/>
</dbReference>
<comment type="subunit">
    <text evidence="8">Part of the 30S ribosomal subunit. Forms a tight complex with proteins S10 and S14.</text>
</comment>
<evidence type="ECO:0000256" key="1">
    <source>
        <dbReference type="ARBA" id="ARBA00010761"/>
    </source>
</evidence>
<feature type="compositionally biased region" description="Polar residues" evidence="10">
    <location>
        <begin position="221"/>
        <end position="230"/>
    </location>
</feature>
<dbReference type="Pfam" id="PF00189">
    <property type="entry name" value="Ribosomal_S3_C"/>
    <property type="match status" value="1"/>
</dbReference>
<dbReference type="GO" id="GO:0003735">
    <property type="term" value="F:structural constituent of ribosome"/>
    <property type="evidence" value="ECO:0007669"/>
    <property type="project" value="InterPro"/>
</dbReference>
<dbReference type="Gene3D" id="3.30.1140.32">
    <property type="entry name" value="Ribosomal protein S3, C-terminal domain"/>
    <property type="match status" value="1"/>
</dbReference>
<keyword evidence="13" id="KW-1185">Reference proteome</keyword>